<feature type="transmembrane region" description="Helical" evidence="1">
    <location>
        <begin position="161"/>
        <end position="179"/>
    </location>
</feature>
<accession>A0A965LKD9</accession>
<feature type="transmembrane region" description="Helical" evidence="1">
    <location>
        <begin position="85"/>
        <end position="104"/>
    </location>
</feature>
<evidence type="ECO:0000256" key="1">
    <source>
        <dbReference type="SAM" id="Phobius"/>
    </source>
</evidence>
<organism evidence="2 3">
    <name type="scientific">Candidatus Fonsibacter lacus</name>
    <dbReference type="NCBI Taxonomy" id="2576439"/>
    <lineage>
        <taxon>Bacteria</taxon>
        <taxon>Pseudomonadati</taxon>
        <taxon>Pseudomonadota</taxon>
        <taxon>Alphaproteobacteria</taxon>
        <taxon>Candidatus Pelagibacterales</taxon>
        <taxon>Candidatus Pelagibacterales incertae sedis</taxon>
        <taxon>Candidatus Fonsibacter</taxon>
    </lineage>
</organism>
<feature type="transmembrane region" description="Helical" evidence="1">
    <location>
        <begin position="6"/>
        <end position="32"/>
    </location>
</feature>
<feature type="transmembrane region" description="Helical" evidence="1">
    <location>
        <begin position="222"/>
        <end position="240"/>
    </location>
</feature>
<feature type="transmembrane region" description="Helical" evidence="1">
    <location>
        <begin position="111"/>
        <end position="128"/>
    </location>
</feature>
<proteinExistence type="predicted"/>
<keyword evidence="1" id="KW-1133">Transmembrane helix</keyword>
<feature type="transmembrane region" description="Helical" evidence="1">
    <location>
        <begin position="44"/>
        <end position="65"/>
    </location>
</feature>
<evidence type="ECO:0000313" key="2">
    <source>
        <dbReference type="EMBL" id="NBR93249.1"/>
    </source>
</evidence>
<name>A0A965LKD9_9PROT</name>
<dbReference type="Proteomes" id="UP000740727">
    <property type="component" value="Unassembled WGS sequence"/>
</dbReference>
<dbReference type="AlphaFoldDB" id="A0A965LKD9"/>
<comment type="caution">
    <text evidence="2">The sequence shown here is derived from an EMBL/GenBank/DDBJ whole genome shotgun (WGS) entry which is preliminary data.</text>
</comment>
<dbReference type="InterPro" id="IPR017196">
    <property type="entry name" value="ECF_substrate-spec_UCP037395"/>
</dbReference>
<protein>
    <submittedName>
        <fullName evidence="2">ECF transporter S component</fullName>
    </submittedName>
</protein>
<reference evidence="2" key="1">
    <citation type="submission" date="2018-10" db="EMBL/GenBank/DDBJ databases">
        <title>Iterative Subtractive Binning of Freshwater Chronoseries Metagenomes Recovers Nearly Complete Genomes from over Four Hundred Novel Species.</title>
        <authorList>
            <person name="Rodriguez-R L.M."/>
            <person name="Tsementzi D."/>
            <person name="Luo C."/>
            <person name="Konstantinidis K.T."/>
        </authorList>
    </citation>
    <scope>NUCLEOTIDE SEQUENCE</scope>
    <source>
        <strain evidence="2">WB5_2A_028</strain>
    </source>
</reference>
<dbReference type="PIRSF" id="PIRSF037395">
    <property type="entry name" value="UCP037395_ABCper"/>
    <property type="match status" value="1"/>
</dbReference>
<dbReference type="EMBL" id="RFXN01000001">
    <property type="protein sequence ID" value="NBR93249.1"/>
    <property type="molecule type" value="Genomic_DNA"/>
</dbReference>
<evidence type="ECO:0000313" key="3">
    <source>
        <dbReference type="Proteomes" id="UP000740727"/>
    </source>
</evidence>
<keyword evidence="1" id="KW-0472">Membrane</keyword>
<sequence>MKTTRLSSHIFSSLSILLASIIGLLAFTWPLFVSAQNDLAARWLFLALMPLVTITAIVEITSGALNVKSLAFLGVLSATGASLRAIGAGAVGLEPIWFLIIIGGRALGKRFGFILGLTTMLASALLTGGVGPWLAFQMMCAAWIGWGAGALPRIQSKNIEVVALAGYGIASAAFFGFMMDLQLWPWIASPKTTIAYIAGDAVLNNLQRFIAFHFATALAWDIPRALFNMTLILLLGRAILNSIRRAMQRGNVVIIRERAM</sequence>
<keyword evidence="1" id="KW-0812">Transmembrane</keyword>
<dbReference type="Gene3D" id="1.10.1760.20">
    <property type="match status" value="1"/>
</dbReference>
<gene>
    <name evidence="2" type="ORF">EBT44_00020</name>
</gene>